<dbReference type="SUPFAM" id="SSF160904">
    <property type="entry name" value="Jann2411-like"/>
    <property type="match status" value="1"/>
</dbReference>
<feature type="compositionally biased region" description="Low complexity" evidence="1">
    <location>
        <begin position="181"/>
        <end position="195"/>
    </location>
</feature>
<feature type="domain" description="Zinc finger CGNR" evidence="2">
    <location>
        <begin position="141"/>
        <end position="180"/>
    </location>
</feature>
<dbReference type="Proteomes" id="UP000199111">
    <property type="component" value="Unassembled WGS sequence"/>
</dbReference>
<evidence type="ECO:0000313" key="4">
    <source>
        <dbReference type="Proteomes" id="UP000199111"/>
    </source>
</evidence>
<proteinExistence type="predicted"/>
<dbReference type="GeneID" id="96297857"/>
<dbReference type="InterPro" id="IPR023286">
    <property type="entry name" value="ABATE_dom_sf"/>
</dbReference>
<organism evidence="3 4">
    <name type="scientific">Streptosporangium canum</name>
    <dbReference type="NCBI Taxonomy" id="324952"/>
    <lineage>
        <taxon>Bacteria</taxon>
        <taxon>Bacillati</taxon>
        <taxon>Actinomycetota</taxon>
        <taxon>Actinomycetes</taxon>
        <taxon>Streptosporangiales</taxon>
        <taxon>Streptosporangiaceae</taxon>
        <taxon>Streptosporangium</taxon>
    </lineage>
</organism>
<gene>
    <name evidence="3" type="ORF">SAMN05216275_105336</name>
</gene>
<name>A0A1I3M1B2_9ACTN</name>
<dbReference type="InterPro" id="IPR010852">
    <property type="entry name" value="ABATE"/>
</dbReference>
<evidence type="ECO:0000313" key="3">
    <source>
        <dbReference type="EMBL" id="SFI90809.1"/>
    </source>
</evidence>
<protein>
    <submittedName>
        <fullName evidence="3">CGNR zinc finger domain-containing protein</fullName>
    </submittedName>
</protein>
<evidence type="ECO:0000259" key="2">
    <source>
        <dbReference type="Pfam" id="PF11706"/>
    </source>
</evidence>
<dbReference type="Gene3D" id="1.10.3300.10">
    <property type="entry name" value="Jann2411-like domain"/>
    <property type="match status" value="1"/>
</dbReference>
<evidence type="ECO:0000256" key="1">
    <source>
        <dbReference type="SAM" id="MobiDB-lite"/>
    </source>
</evidence>
<dbReference type="Pfam" id="PF11706">
    <property type="entry name" value="zf-CGNR"/>
    <property type="match status" value="1"/>
</dbReference>
<feature type="region of interest" description="Disordered" evidence="1">
    <location>
        <begin position="174"/>
        <end position="195"/>
    </location>
</feature>
<sequence>MRVQHSTRAMADRAADLTAVLLADPAVESVSEVLHAYGERGPGPSGDLGLTPDDVAAMRVAAGRLHEVFAAADVGEAATLLNRLLAEVARPPRLTTHDGRSTWHLHVDGHDDAPWAEWFLASSAMALAVLLADHQRVPGGICAAAGCAHPFVDSSGGSPQRFCSPRCATRARVAGHRARRTGAAPGPRPAGDQPA</sequence>
<dbReference type="PANTHER" id="PTHR35525">
    <property type="entry name" value="BLL6575 PROTEIN"/>
    <property type="match status" value="1"/>
</dbReference>
<keyword evidence="4" id="KW-1185">Reference proteome</keyword>
<dbReference type="AlphaFoldDB" id="A0A1I3M1B2"/>
<accession>A0A1I3M1B2</accession>
<reference evidence="4" key="1">
    <citation type="submission" date="2016-10" db="EMBL/GenBank/DDBJ databases">
        <authorList>
            <person name="Varghese N."/>
            <person name="Submissions S."/>
        </authorList>
    </citation>
    <scope>NUCLEOTIDE SEQUENCE [LARGE SCALE GENOMIC DNA]</scope>
    <source>
        <strain evidence="4">CGMCC 4.2126</strain>
    </source>
</reference>
<dbReference type="InterPro" id="IPR021005">
    <property type="entry name" value="Znf_CGNR"/>
</dbReference>
<dbReference type="PANTHER" id="PTHR35525:SF3">
    <property type="entry name" value="BLL6575 PROTEIN"/>
    <property type="match status" value="1"/>
</dbReference>
<dbReference type="RefSeq" id="WP_093886767.1">
    <property type="nucleotide sequence ID" value="NZ_FOQY01000005.1"/>
</dbReference>
<dbReference type="EMBL" id="FOQY01000005">
    <property type="protein sequence ID" value="SFI90809.1"/>
    <property type="molecule type" value="Genomic_DNA"/>
</dbReference>